<keyword evidence="2" id="KW-1185">Reference proteome</keyword>
<dbReference type="EMBL" id="JBHYPX010000161">
    <property type="protein sequence ID" value="MFE1357317.1"/>
    <property type="molecule type" value="Genomic_DNA"/>
</dbReference>
<proteinExistence type="predicted"/>
<reference evidence="1 2" key="1">
    <citation type="submission" date="2024-09" db="EMBL/GenBank/DDBJ databases">
        <title>The Natural Products Discovery Center: Release of the First 8490 Sequenced Strains for Exploring Actinobacteria Biosynthetic Diversity.</title>
        <authorList>
            <person name="Kalkreuter E."/>
            <person name="Kautsar S.A."/>
            <person name="Yang D."/>
            <person name="Bader C.D."/>
            <person name="Teijaro C.N."/>
            <person name="Fluegel L."/>
            <person name="Davis C.M."/>
            <person name="Simpson J.R."/>
            <person name="Lauterbach L."/>
            <person name="Steele A.D."/>
            <person name="Gui C."/>
            <person name="Meng S."/>
            <person name="Li G."/>
            <person name="Viehrig K."/>
            <person name="Ye F."/>
            <person name="Su P."/>
            <person name="Kiefer A.F."/>
            <person name="Nichols A."/>
            <person name="Cepeda A.J."/>
            <person name="Yan W."/>
            <person name="Fan B."/>
            <person name="Jiang Y."/>
            <person name="Adhikari A."/>
            <person name="Zheng C.-J."/>
            <person name="Schuster L."/>
            <person name="Cowan T.M."/>
            <person name="Smanski M.J."/>
            <person name="Chevrette M.G."/>
            <person name="De Carvalho L.P.S."/>
            <person name="Shen B."/>
        </authorList>
    </citation>
    <scope>NUCLEOTIDE SEQUENCE [LARGE SCALE GENOMIC DNA]</scope>
    <source>
        <strain evidence="1 2">NPDC058753</strain>
    </source>
</reference>
<protein>
    <submittedName>
        <fullName evidence="1">Uncharacterized protein</fullName>
    </submittedName>
</protein>
<gene>
    <name evidence="1" type="ORF">ACFW6T_35680</name>
</gene>
<evidence type="ECO:0000313" key="1">
    <source>
        <dbReference type="EMBL" id="MFE1357317.1"/>
    </source>
</evidence>
<feature type="non-terminal residue" evidence="1">
    <location>
        <position position="288"/>
    </location>
</feature>
<organism evidence="1 2">
    <name type="scientific">Kitasatospora phosalacinea</name>
    <dbReference type="NCBI Taxonomy" id="2065"/>
    <lineage>
        <taxon>Bacteria</taxon>
        <taxon>Bacillati</taxon>
        <taxon>Actinomycetota</taxon>
        <taxon>Actinomycetes</taxon>
        <taxon>Kitasatosporales</taxon>
        <taxon>Streptomycetaceae</taxon>
        <taxon>Kitasatospora</taxon>
    </lineage>
</organism>
<accession>A0ABW6GX07</accession>
<comment type="caution">
    <text evidence="1">The sequence shown here is derived from an EMBL/GenBank/DDBJ whole genome shotgun (WGS) entry which is preliminary data.</text>
</comment>
<sequence>MNDLATAVRSADHPRAVALVTAMDAAQRKAELPALQALRRELVRRDGVAPGWDALLVIGAVCHSTPAEAADWLSRGEIDGVAAWDHPPLLGLLEDQPAHWQREVGLRLANRRAGRTDDWGSGLLFRIAEHLLRRSDTPPPPEPNLVVDWMRDRSSTLFRSAVTVLPPDVDLYARLRADSFTPVLAPLVFEGSTARWFDHFAHGRDAERWAPALVALVADGTIDRAPFLARALARLARGGAAREQRTYLDLVTGLEPAVGELADNRRALLAMLDGDSVVAGFALESLVV</sequence>
<evidence type="ECO:0000313" key="2">
    <source>
        <dbReference type="Proteomes" id="UP001599542"/>
    </source>
</evidence>
<dbReference type="Proteomes" id="UP001599542">
    <property type="component" value="Unassembled WGS sequence"/>
</dbReference>
<name>A0ABW6GX07_9ACTN</name>